<reference evidence="3 4" key="1">
    <citation type="submission" date="2020-05" db="EMBL/GenBank/DDBJ databases">
        <title>Ceratocystis lukuohia genome.</title>
        <authorList>
            <person name="Harrington T.C."/>
            <person name="Kim K."/>
            <person name="Mayers C.G."/>
        </authorList>
    </citation>
    <scope>NUCLEOTIDE SEQUENCE [LARGE SCALE GENOMIC DNA]</scope>
    <source>
        <strain evidence="3 4">C4212</strain>
    </source>
</reference>
<dbReference type="Gene3D" id="3.60.10.10">
    <property type="entry name" value="Endonuclease/exonuclease/phosphatase"/>
    <property type="match status" value="1"/>
</dbReference>
<dbReference type="EMBL" id="JABSNW010000005">
    <property type="protein sequence ID" value="KAL2887155.1"/>
    <property type="molecule type" value="Genomic_DNA"/>
</dbReference>
<evidence type="ECO:0000256" key="1">
    <source>
        <dbReference type="SAM" id="MobiDB-lite"/>
    </source>
</evidence>
<evidence type="ECO:0000259" key="2">
    <source>
        <dbReference type="Pfam" id="PF14529"/>
    </source>
</evidence>
<feature type="region of interest" description="Disordered" evidence="1">
    <location>
        <begin position="1"/>
        <end position="21"/>
    </location>
</feature>
<feature type="compositionally biased region" description="Basic and acidic residues" evidence="1">
    <location>
        <begin position="10"/>
        <end position="19"/>
    </location>
</feature>
<evidence type="ECO:0000313" key="3">
    <source>
        <dbReference type="EMBL" id="KAL2887155.1"/>
    </source>
</evidence>
<keyword evidence="3" id="KW-0378">Hydrolase</keyword>
<sequence length="300" mass="32920">MCTTPTHKTPPKDSRRSESGDCSSVLDWLSEDDITLLNEPGNSTCFHSKESPSVIDLAFASSNLLGQSRCMTKVMKELNCSSDHFPLSTTIEGIQINGVVRATQHNMNRLDIEKFTRACTRESTCLNAREPLRAEDVEELTAGLIKAMTKALDEVAPKALGKGTGKRMVNQLGKTNPARGLPPLTQGSAMRSTPQEKAKTLLDTYTQPVEDCSRAEAEANPRARLWGKLTLTEVRDIVFSTGNTALGEDSIPNTAWRLAWLIFGHIQVCDDGGDPETILRQDTPKELPADLTTVNPWEKP</sequence>
<dbReference type="InterPro" id="IPR036691">
    <property type="entry name" value="Endo/exonu/phosph_ase_sf"/>
</dbReference>
<keyword evidence="3" id="KW-0255">Endonuclease</keyword>
<dbReference type="SUPFAM" id="SSF56219">
    <property type="entry name" value="DNase I-like"/>
    <property type="match status" value="1"/>
</dbReference>
<dbReference type="Proteomes" id="UP001610728">
    <property type="component" value="Unassembled WGS sequence"/>
</dbReference>
<keyword evidence="3" id="KW-0540">Nuclease</keyword>
<comment type="caution">
    <text evidence="3">The sequence shown here is derived from an EMBL/GenBank/DDBJ whole genome shotgun (WGS) entry which is preliminary data.</text>
</comment>
<dbReference type="Pfam" id="PF14529">
    <property type="entry name" value="Exo_endo_phos_2"/>
    <property type="match status" value="1"/>
</dbReference>
<dbReference type="InterPro" id="IPR005135">
    <property type="entry name" value="Endo/exonuclease/phosphatase"/>
</dbReference>
<feature type="domain" description="Endonuclease/exonuclease/phosphatase" evidence="2">
    <location>
        <begin position="18"/>
        <end position="86"/>
    </location>
</feature>
<dbReference type="GeneID" id="98118888"/>
<proteinExistence type="predicted"/>
<gene>
    <name evidence="3" type="ORF">HOO65_050276</name>
</gene>
<name>A0ABR4MFW0_9PEZI</name>
<accession>A0ABR4MFW0</accession>
<keyword evidence="4" id="KW-1185">Reference proteome</keyword>
<evidence type="ECO:0000313" key="4">
    <source>
        <dbReference type="Proteomes" id="UP001610728"/>
    </source>
</evidence>
<organism evidence="3 4">
    <name type="scientific">Ceratocystis lukuohia</name>
    <dbReference type="NCBI Taxonomy" id="2019550"/>
    <lineage>
        <taxon>Eukaryota</taxon>
        <taxon>Fungi</taxon>
        <taxon>Dikarya</taxon>
        <taxon>Ascomycota</taxon>
        <taxon>Pezizomycotina</taxon>
        <taxon>Sordariomycetes</taxon>
        <taxon>Hypocreomycetidae</taxon>
        <taxon>Microascales</taxon>
        <taxon>Ceratocystidaceae</taxon>
        <taxon>Ceratocystis</taxon>
    </lineage>
</organism>
<protein>
    <submittedName>
        <fullName evidence="3">Endonuclease/Exonuclease/phosphatase family protein</fullName>
    </submittedName>
</protein>
<dbReference type="RefSeq" id="XP_070858335.1">
    <property type="nucleotide sequence ID" value="XM_071003417.1"/>
</dbReference>
<feature type="region of interest" description="Disordered" evidence="1">
    <location>
        <begin position="167"/>
        <end position="193"/>
    </location>
</feature>
<dbReference type="GO" id="GO:0004519">
    <property type="term" value="F:endonuclease activity"/>
    <property type="evidence" value="ECO:0007669"/>
    <property type="project" value="UniProtKB-KW"/>
</dbReference>